<proteinExistence type="inferred from homology"/>
<evidence type="ECO:0000313" key="3">
    <source>
        <dbReference type="EMBL" id="MDK2563769.1"/>
    </source>
</evidence>
<dbReference type="RefSeq" id="WP_284132705.1">
    <property type="nucleotide sequence ID" value="NZ_JASKYM010000003.1"/>
</dbReference>
<dbReference type="InterPro" id="IPR003791">
    <property type="entry name" value="UPF0178"/>
</dbReference>
<evidence type="ECO:0000313" key="4">
    <source>
        <dbReference type="Proteomes" id="UP001301012"/>
    </source>
</evidence>
<organism evidence="3 4">
    <name type="scientific">Romboutsia sedimentorum</name>
    <dbReference type="NCBI Taxonomy" id="1368474"/>
    <lineage>
        <taxon>Bacteria</taxon>
        <taxon>Bacillati</taxon>
        <taxon>Bacillota</taxon>
        <taxon>Clostridia</taxon>
        <taxon>Peptostreptococcales</taxon>
        <taxon>Peptostreptococcaceae</taxon>
        <taxon>Romboutsia</taxon>
    </lineage>
</organism>
<reference evidence="3 4" key="1">
    <citation type="submission" date="2023-05" db="EMBL/GenBank/DDBJ databases">
        <title>Rombocin, a short stable natural nisin variant, displays selective antimicrobial activity against Listeria monocytogenes and employs dual mode of action to kill target bacterial strains.</title>
        <authorList>
            <person name="Wambui J."/>
            <person name="Stephan R."/>
            <person name="Kuipers O.P."/>
        </authorList>
    </citation>
    <scope>NUCLEOTIDE SEQUENCE [LARGE SCALE GENOMIC DNA]</scope>
    <source>
        <strain evidence="3 4">RC002</strain>
    </source>
</reference>
<sequence>MKILIDADGCPVVDETIKIASKYNIEVIIMCDTSHTFNKDGVQTIILSKGADSVDFALVNRVNKGDIVVTQDYGLAAMVLSKGGLAINQNGRVYDNNNIDQLLLTRHLSKKMRSAGVRSKGPKKRTKEDDRSFEEGLVKLCENIIVN</sequence>
<name>A0ABT7EA19_9FIRM</name>
<dbReference type="NCBIfam" id="NF001095">
    <property type="entry name" value="PRK00124.1"/>
    <property type="match status" value="1"/>
</dbReference>
<keyword evidence="4" id="KW-1185">Reference proteome</keyword>
<evidence type="ECO:0000256" key="1">
    <source>
        <dbReference type="ARBA" id="ARBA00008522"/>
    </source>
</evidence>
<dbReference type="PANTHER" id="PTHR35146:SF1">
    <property type="entry name" value="UPF0178 PROTEIN YAII"/>
    <property type="match status" value="1"/>
</dbReference>
<dbReference type="EMBL" id="JASKYM010000003">
    <property type="protein sequence ID" value="MDK2563769.1"/>
    <property type="molecule type" value="Genomic_DNA"/>
</dbReference>
<comment type="caution">
    <text evidence="3">The sequence shown here is derived from an EMBL/GenBank/DDBJ whole genome shotgun (WGS) entry which is preliminary data.</text>
</comment>
<protein>
    <recommendedName>
        <fullName evidence="2">UPF0178 protein QOZ84_09425</fullName>
    </recommendedName>
</protein>
<dbReference type="PANTHER" id="PTHR35146">
    <property type="entry name" value="UPF0178 PROTEIN YAII"/>
    <property type="match status" value="1"/>
</dbReference>
<dbReference type="HAMAP" id="MF_00489">
    <property type="entry name" value="UPF0178"/>
    <property type="match status" value="1"/>
</dbReference>
<dbReference type="Proteomes" id="UP001301012">
    <property type="component" value="Unassembled WGS sequence"/>
</dbReference>
<gene>
    <name evidence="3" type="ORF">QOZ84_09425</name>
</gene>
<accession>A0ABT7EA19</accession>
<comment type="similarity">
    <text evidence="1 2">Belongs to the UPF0178 family.</text>
</comment>
<evidence type="ECO:0000256" key="2">
    <source>
        <dbReference type="HAMAP-Rule" id="MF_00489"/>
    </source>
</evidence>
<dbReference type="Pfam" id="PF02639">
    <property type="entry name" value="DUF188"/>
    <property type="match status" value="1"/>
</dbReference>